<dbReference type="FunFam" id="2.40.50.140:FF:000047">
    <property type="entry name" value="tyrosine--tRNA ligase, cytoplasmic isoform X2"/>
    <property type="match status" value="1"/>
</dbReference>
<evidence type="ECO:0000256" key="8">
    <source>
        <dbReference type="SAM" id="MobiDB-lite"/>
    </source>
</evidence>
<dbReference type="Proteomes" id="UP000002279">
    <property type="component" value="Chromosome 12"/>
</dbReference>
<feature type="coiled-coil region" evidence="7">
    <location>
        <begin position="342"/>
        <end position="406"/>
    </location>
</feature>
<evidence type="ECO:0000256" key="4">
    <source>
        <dbReference type="ARBA" id="ARBA00022884"/>
    </source>
</evidence>
<reference evidence="10" key="3">
    <citation type="submission" date="2025-09" db="UniProtKB">
        <authorList>
            <consortium name="Ensembl"/>
        </authorList>
    </citation>
    <scope>IDENTIFICATION</scope>
    <source>
        <strain evidence="10">Glennie</strain>
    </source>
</reference>
<dbReference type="PROSITE" id="PS50886">
    <property type="entry name" value="TRBD"/>
    <property type="match status" value="1"/>
</dbReference>
<keyword evidence="5" id="KW-0648">Protein biosynthesis</keyword>
<dbReference type="PANTHER" id="PTHR11586:SF33">
    <property type="entry name" value="AMINOACYL TRNA SYNTHASE COMPLEX-INTERACTING MULTIFUNCTIONAL PROTEIN 1"/>
    <property type="match status" value="1"/>
</dbReference>
<dbReference type="GeneTree" id="ENSGT00940000154950"/>
<dbReference type="PANTHER" id="PTHR11586">
    <property type="entry name" value="TRNA-AMINOACYLATION COFACTOR ARC1 FAMILY MEMBER"/>
    <property type="match status" value="1"/>
</dbReference>
<feature type="region of interest" description="Disordered" evidence="8">
    <location>
        <begin position="58"/>
        <end position="235"/>
    </location>
</feature>
<dbReference type="AlphaFoldDB" id="A0A6I8P8Z7"/>
<dbReference type="InParanoid" id="A0A6I8P8Z7"/>
<reference evidence="10 11" key="1">
    <citation type="journal article" date="2008" name="Nature">
        <title>Genome analysis of the platypus reveals unique signatures of evolution.</title>
        <authorList>
            <person name="Warren W.C."/>
            <person name="Hillier L.W."/>
            <person name="Marshall Graves J.A."/>
            <person name="Birney E."/>
            <person name="Ponting C.P."/>
            <person name="Grutzner F."/>
            <person name="Belov K."/>
            <person name="Miller W."/>
            <person name="Clarke L."/>
            <person name="Chinwalla A.T."/>
            <person name="Yang S.P."/>
            <person name="Heger A."/>
            <person name="Locke D.P."/>
            <person name="Miethke P."/>
            <person name="Waters P.D."/>
            <person name="Veyrunes F."/>
            <person name="Fulton L."/>
            <person name="Fulton B."/>
            <person name="Graves T."/>
            <person name="Wallis J."/>
            <person name="Puente X.S."/>
            <person name="Lopez-Otin C."/>
            <person name="Ordonez G.R."/>
            <person name="Eichler E.E."/>
            <person name="Chen L."/>
            <person name="Cheng Z."/>
            <person name="Deakin J.E."/>
            <person name="Alsop A."/>
            <person name="Thompson K."/>
            <person name="Kirby P."/>
            <person name="Papenfuss A.T."/>
            <person name="Wakefield M.J."/>
            <person name="Olender T."/>
            <person name="Lancet D."/>
            <person name="Huttley G.A."/>
            <person name="Smit A.F."/>
            <person name="Pask A."/>
            <person name="Temple-Smith P."/>
            <person name="Batzer M.A."/>
            <person name="Walker J.A."/>
            <person name="Konkel M.K."/>
            <person name="Harris R.S."/>
            <person name="Whittington C.M."/>
            <person name="Wong E.S."/>
            <person name="Gemmell N.J."/>
            <person name="Buschiazzo E."/>
            <person name="Vargas Jentzsch I.M."/>
            <person name="Merkel A."/>
            <person name="Schmitz J."/>
            <person name="Zemann A."/>
            <person name="Churakov G."/>
            <person name="Kriegs J.O."/>
            <person name="Brosius J."/>
            <person name="Murchison E.P."/>
            <person name="Sachidanandam R."/>
            <person name="Smith C."/>
            <person name="Hannon G.J."/>
            <person name="Tsend-Ayush E."/>
            <person name="McMillan D."/>
            <person name="Attenborough R."/>
            <person name="Rens W."/>
            <person name="Ferguson-Smith M."/>
            <person name="Lefevre C.M."/>
            <person name="Sharp J.A."/>
            <person name="Nicholas K.R."/>
            <person name="Ray D.A."/>
            <person name="Kube M."/>
            <person name="Reinhardt R."/>
            <person name="Pringle T.H."/>
            <person name="Taylor J."/>
            <person name="Jones R.C."/>
            <person name="Nixon B."/>
            <person name="Dacheux J.L."/>
            <person name="Niwa H."/>
            <person name="Sekita Y."/>
            <person name="Huang X."/>
            <person name="Stark A."/>
            <person name="Kheradpour P."/>
            <person name="Kellis M."/>
            <person name="Flicek P."/>
            <person name="Chen Y."/>
            <person name="Webber C."/>
            <person name="Hardison R."/>
            <person name="Nelson J."/>
            <person name="Hallsworth-Pepin K."/>
            <person name="Delehaunty K."/>
            <person name="Markovic C."/>
            <person name="Minx P."/>
            <person name="Feng Y."/>
            <person name="Kremitzki C."/>
            <person name="Mitreva M."/>
            <person name="Glasscock J."/>
            <person name="Wylie T."/>
            <person name="Wohldmann P."/>
            <person name="Thiru P."/>
            <person name="Nhan M.N."/>
            <person name="Pohl C.S."/>
            <person name="Smith S.M."/>
            <person name="Hou S."/>
            <person name="Nefedov M."/>
            <person name="de Jong P.J."/>
            <person name="Renfree M.B."/>
            <person name="Mardis E.R."/>
            <person name="Wilson R.K."/>
        </authorList>
    </citation>
    <scope>NUCLEOTIDE SEQUENCE [LARGE SCALE GENOMIC DNA]</scope>
    <source>
        <strain evidence="10 11">Glennie</strain>
    </source>
</reference>
<dbReference type="InterPro" id="IPR051270">
    <property type="entry name" value="Tyrosine-tRNA_ligase_regulator"/>
</dbReference>
<dbReference type="InterPro" id="IPR012340">
    <property type="entry name" value="NA-bd_OB-fold"/>
</dbReference>
<evidence type="ECO:0000256" key="7">
    <source>
        <dbReference type="SAM" id="Coils"/>
    </source>
</evidence>
<feature type="compositionally biased region" description="Pro residues" evidence="8">
    <location>
        <begin position="157"/>
        <end position="171"/>
    </location>
</feature>
<keyword evidence="7" id="KW-0175">Coiled coil</keyword>
<feature type="compositionally biased region" description="Pro residues" evidence="8">
    <location>
        <begin position="189"/>
        <end position="202"/>
    </location>
</feature>
<dbReference type="CDD" id="cd02799">
    <property type="entry name" value="tRNA_bind_EMAP-II_like"/>
    <property type="match status" value="1"/>
</dbReference>
<evidence type="ECO:0000256" key="3">
    <source>
        <dbReference type="ARBA" id="ARBA00022555"/>
    </source>
</evidence>
<proteinExistence type="predicted"/>
<feature type="compositionally biased region" description="Basic and acidic residues" evidence="8">
    <location>
        <begin position="447"/>
        <end position="473"/>
    </location>
</feature>
<feature type="compositionally biased region" description="Basic residues" evidence="8">
    <location>
        <begin position="93"/>
        <end position="108"/>
    </location>
</feature>
<feature type="compositionally biased region" description="Gly residues" evidence="8">
    <location>
        <begin position="132"/>
        <end position="144"/>
    </location>
</feature>
<dbReference type="Pfam" id="PF01588">
    <property type="entry name" value="tRNA_bind"/>
    <property type="match status" value="1"/>
</dbReference>
<dbReference type="Gene3D" id="2.40.50.140">
    <property type="entry name" value="Nucleic acid-binding proteins"/>
    <property type="match status" value="1"/>
</dbReference>
<name>A0A6I8P8Z7_ORNAN</name>
<dbReference type="Bgee" id="ENSOANG00000002774">
    <property type="expression patterns" value="Expressed in endometrium and 8 other cell types or tissues"/>
</dbReference>
<dbReference type="GO" id="GO:0006412">
    <property type="term" value="P:translation"/>
    <property type="evidence" value="ECO:0007669"/>
    <property type="project" value="UniProtKB-KW"/>
</dbReference>
<gene>
    <name evidence="10" type="primary">AIMP1</name>
</gene>
<reference evidence="10" key="2">
    <citation type="submission" date="2025-08" db="UniProtKB">
        <authorList>
            <consortium name="Ensembl"/>
        </authorList>
    </citation>
    <scope>IDENTIFICATION</scope>
    <source>
        <strain evidence="10">Glennie</strain>
    </source>
</reference>
<organism evidence="10 11">
    <name type="scientific">Ornithorhynchus anatinus</name>
    <name type="common">Duckbill platypus</name>
    <dbReference type="NCBI Taxonomy" id="9258"/>
    <lineage>
        <taxon>Eukaryota</taxon>
        <taxon>Metazoa</taxon>
        <taxon>Chordata</taxon>
        <taxon>Craniata</taxon>
        <taxon>Vertebrata</taxon>
        <taxon>Euteleostomi</taxon>
        <taxon>Mammalia</taxon>
        <taxon>Monotremata</taxon>
        <taxon>Ornithorhynchidae</taxon>
        <taxon>Ornithorhynchus</taxon>
    </lineage>
</organism>
<dbReference type="SUPFAM" id="SSF50249">
    <property type="entry name" value="Nucleic acid-binding proteins"/>
    <property type="match status" value="1"/>
</dbReference>
<evidence type="ECO:0000256" key="1">
    <source>
        <dbReference type="ARBA" id="ARBA00004496"/>
    </source>
</evidence>
<dbReference type="GO" id="GO:0005737">
    <property type="term" value="C:cytoplasm"/>
    <property type="evidence" value="ECO:0007669"/>
    <property type="project" value="UniProtKB-SubCell"/>
</dbReference>
<evidence type="ECO:0000313" key="11">
    <source>
        <dbReference type="Proteomes" id="UP000002279"/>
    </source>
</evidence>
<keyword evidence="2" id="KW-0963">Cytoplasm</keyword>
<evidence type="ECO:0000256" key="5">
    <source>
        <dbReference type="ARBA" id="ARBA00022917"/>
    </source>
</evidence>
<evidence type="ECO:0000256" key="2">
    <source>
        <dbReference type="ARBA" id="ARBA00022490"/>
    </source>
</evidence>
<keyword evidence="4 6" id="KW-0694">RNA-binding</keyword>
<protein>
    <recommendedName>
        <fullName evidence="9">tRNA-binding domain-containing protein</fullName>
    </recommendedName>
</protein>
<keyword evidence="11" id="KW-1185">Reference proteome</keyword>
<evidence type="ECO:0000259" key="9">
    <source>
        <dbReference type="PROSITE" id="PS50886"/>
    </source>
</evidence>
<feature type="region of interest" description="Disordered" evidence="8">
    <location>
        <begin position="433"/>
        <end position="486"/>
    </location>
</feature>
<dbReference type="Ensembl" id="ENSOANT00000075798.1">
    <property type="protein sequence ID" value="ENSOANP00000048796.1"/>
    <property type="gene ID" value="ENSOANG00000002774.3"/>
</dbReference>
<feature type="domain" description="TRNA-binding" evidence="9">
    <location>
        <begin position="487"/>
        <end position="588"/>
    </location>
</feature>
<evidence type="ECO:0000313" key="10">
    <source>
        <dbReference type="Ensembl" id="ENSOANP00000048796.1"/>
    </source>
</evidence>
<dbReference type="GO" id="GO:0000049">
    <property type="term" value="F:tRNA binding"/>
    <property type="evidence" value="ECO:0007669"/>
    <property type="project" value="UniProtKB-UniRule"/>
</dbReference>
<evidence type="ECO:0000256" key="6">
    <source>
        <dbReference type="PROSITE-ProRule" id="PRU00209"/>
    </source>
</evidence>
<sequence length="648" mass="68842">MHAQRGRLHVQTGARAGSLDARTRARPGGLHARRRCTRRQVWTHGHVHMPRGARAGRFARTDRQVARRGRRPPGHAHVQAGARAGRLATRPGRCTRRRVARRGRRPPGHAHVQSGARAGREAAGPGRLQAQGGAGADGLAGGAGARPEGRRRMRPGCRPPHPPPPGAPWGPPFRLRHRRAPPAAEGPRRGPPPPPPPRPSGPSGPRAAAGRGGGAPGARRAPGRTAGRRRAAQRAGAAAAAARAGAAGGGPEGAFVAGVARGRGLLPPPRPGPAGDLVQCRDTVTTTEMNVISPRMPEVSTGLLSNQWAFMTVSAAGSGSGKSRRRFFSQSLGKMATNNTVLNRLEQKGAEADQVIEFLKQQVALLKEKAILQASLREEKKLRVENAKLKKEIEGLKQELIQAEIRNGVKQIPVPSAASLQADSSALFSEDLAQPTPVPATPGAARDQVKGGGEEKKKKEKLDKKGEKKEKKPQPPAAAGNDSKPVDVSRLDLRVGCVLSAQKHPDADSLYVEEVDVGEPAPRTVVSGLVKHVPLDQMQKRMVILLCNLKPAKMRGVVSQAMVMCASSPEKVEILAPPPGSVPGERITFDGFPGEPEKELNPKKKIWEQIQPDLLTNDQCVATYKGVPFEVKGKGVCKAQTMANSGIK</sequence>
<keyword evidence="3 6" id="KW-0820">tRNA-binding</keyword>
<feature type="compositionally biased region" description="Low complexity" evidence="8">
    <location>
        <begin position="109"/>
        <end position="131"/>
    </location>
</feature>
<dbReference type="InterPro" id="IPR002547">
    <property type="entry name" value="tRNA-bd_dom"/>
</dbReference>
<accession>A0A6I8P8Z7</accession>
<comment type="subcellular location">
    <subcellularLocation>
        <location evidence="1">Cytoplasm</location>
    </subcellularLocation>
</comment>